<evidence type="ECO:0000256" key="4">
    <source>
        <dbReference type="SAM" id="Phobius"/>
    </source>
</evidence>
<dbReference type="Proteomes" id="UP000747542">
    <property type="component" value="Unassembled WGS sequence"/>
</dbReference>
<dbReference type="InterPro" id="IPR000483">
    <property type="entry name" value="Cys-rich_flank_reg_C"/>
</dbReference>
<dbReference type="Pfam" id="PF13855">
    <property type="entry name" value="LRR_8"/>
    <property type="match status" value="2"/>
</dbReference>
<evidence type="ECO:0000313" key="7">
    <source>
        <dbReference type="EMBL" id="KAG7158872.1"/>
    </source>
</evidence>
<evidence type="ECO:0000313" key="8">
    <source>
        <dbReference type="Proteomes" id="UP000747542"/>
    </source>
</evidence>
<evidence type="ECO:0000256" key="3">
    <source>
        <dbReference type="ARBA" id="ARBA00022737"/>
    </source>
</evidence>
<keyword evidence="1" id="KW-0433">Leucine-rich repeat</keyword>
<evidence type="ECO:0000259" key="6">
    <source>
        <dbReference type="SMART" id="SM00082"/>
    </source>
</evidence>
<organism evidence="7 8">
    <name type="scientific">Homarus americanus</name>
    <name type="common">American lobster</name>
    <dbReference type="NCBI Taxonomy" id="6706"/>
    <lineage>
        <taxon>Eukaryota</taxon>
        <taxon>Metazoa</taxon>
        <taxon>Ecdysozoa</taxon>
        <taxon>Arthropoda</taxon>
        <taxon>Crustacea</taxon>
        <taxon>Multicrustacea</taxon>
        <taxon>Malacostraca</taxon>
        <taxon>Eumalacostraca</taxon>
        <taxon>Eucarida</taxon>
        <taxon>Decapoda</taxon>
        <taxon>Pleocyemata</taxon>
        <taxon>Astacidea</taxon>
        <taxon>Nephropoidea</taxon>
        <taxon>Nephropidae</taxon>
        <taxon>Homarus</taxon>
    </lineage>
</organism>
<protein>
    <submittedName>
        <fullName evidence="7">Leucine-rich repeats and immunoglobulin-like domains protein 2-like 1</fullName>
    </submittedName>
</protein>
<feature type="chain" id="PRO_5035191962" evidence="5">
    <location>
        <begin position="25"/>
        <end position="833"/>
    </location>
</feature>
<keyword evidence="4" id="KW-1133">Transmembrane helix</keyword>
<dbReference type="SMART" id="SM00082">
    <property type="entry name" value="LRRCT"/>
    <property type="match status" value="1"/>
</dbReference>
<reference evidence="7" key="1">
    <citation type="journal article" date="2021" name="Sci. Adv.">
        <title>The American lobster genome reveals insights on longevity, neural, and immune adaptations.</title>
        <authorList>
            <person name="Polinski J.M."/>
            <person name="Zimin A.V."/>
            <person name="Clark K.F."/>
            <person name="Kohn A.B."/>
            <person name="Sadowski N."/>
            <person name="Timp W."/>
            <person name="Ptitsyn A."/>
            <person name="Khanna P."/>
            <person name="Romanova D.Y."/>
            <person name="Williams P."/>
            <person name="Greenwood S.J."/>
            <person name="Moroz L.L."/>
            <person name="Walt D.R."/>
            <person name="Bodnar A.G."/>
        </authorList>
    </citation>
    <scope>NUCLEOTIDE SEQUENCE</scope>
    <source>
        <strain evidence="7">GMGI-L3</strain>
    </source>
</reference>
<keyword evidence="4" id="KW-0472">Membrane</keyword>
<comment type="caution">
    <text evidence="7">The sequence shown here is derived from an EMBL/GenBank/DDBJ whole genome shotgun (WGS) entry which is preliminary data.</text>
</comment>
<accession>A0A8J5MPN2</accession>
<gene>
    <name evidence="7" type="primary">Lrig2-L1</name>
    <name evidence="7" type="ORF">Hamer_G006248</name>
</gene>
<feature type="transmembrane region" description="Helical" evidence="4">
    <location>
        <begin position="762"/>
        <end position="782"/>
    </location>
</feature>
<evidence type="ECO:0000256" key="5">
    <source>
        <dbReference type="SAM" id="SignalP"/>
    </source>
</evidence>
<dbReference type="EMBL" id="JAHLQT010034244">
    <property type="protein sequence ID" value="KAG7158872.1"/>
    <property type="molecule type" value="Genomic_DNA"/>
</dbReference>
<evidence type="ECO:0000256" key="1">
    <source>
        <dbReference type="ARBA" id="ARBA00022614"/>
    </source>
</evidence>
<sequence>MAAIADFMHLWVAFTAATWSLGAAAMLPTPFPNSTTPTPFSGATAARTSITLPPVLLANITGEGHNDTAGWTCPYVGSFSEISCTCDVPHTVRCRGQSSQPQDLALLIQTLTAKGSVSLLDLAIHGMEELPGSSFTNMELLGLVITTAGLKTLPSDAFSGLETTLAALGLPNNKLTSVPFDALKPLRDLQRLDLSDNQIHELPPRAFPTLLQLQNLDLAGNNLHLLHPEVFVYLPHLLSLNLARNQLDAAQMNDKTLRGLHTLQRLSLKSNLLKGAVTSTLITGAKGLTSLDLSENSLTMLSRGSLAACPNIRELDLSHNNIDVIEDHAFANLTRLQHLKLSHNRVVAVSGWSLAHLPQLTHLVMADNALRAVTADLLHQLPALKSLDLAANDISLIQPHVFNSTPALQHLILTDNPLHCDCSLEWLVQWLIQHPSLTPEEKVSSVCATPPVLENAPLVELKKSQLVCSEETSYHDYHDYYHDYYHDEATSEDVSEMILSDAKISLKIAHWVHKVDLARNNGDSLDTESYLGVELIWRVEDRAIPYSCEAVFVYEVVQGTSSQHEVLAEKVAADCTSDGVHDPHQVIVTVPGEALIPGATYRYCLMLLERGTGDQEAFLPGCSEPLLLTAAPYGIPKHKEGTQLPHVTSLTAGGVGGALVVHTRVDGGDGPCTYTLAIVAGHRIAATRQLNCSEARHEFPSLTAGQYIACADPGTTHDFSHLEHHLKTEENASIALHHDFSICTPIITFTPYEDQGIGMGPLLTLLFTLPGLALVVTLYVIAGRVWRGGGVPWRWDPRTQKSGKYFLYTGEVPTPSLSMDSLPADNMETTTPV</sequence>
<dbReference type="PANTHER" id="PTHR24369">
    <property type="entry name" value="ANTIGEN BSP, PUTATIVE-RELATED"/>
    <property type="match status" value="1"/>
</dbReference>
<proteinExistence type="predicted"/>
<dbReference type="OrthoDB" id="2151624at2759"/>
<name>A0A8J5MPN2_HOMAM</name>
<dbReference type="AlphaFoldDB" id="A0A8J5MPN2"/>
<dbReference type="SMART" id="SM00369">
    <property type="entry name" value="LRR_TYP"/>
    <property type="match status" value="8"/>
</dbReference>
<feature type="domain" description="LRRCT" evidence="6">
    <location>
        <begin position="416"/>
        <end position="469"/>
    </location>
</feature>
<dbReference type="GO" id="GO:0005886">
    <property type="term" value="C:plasma membrane"/>
    <property type="evidence" value="ECO:0007669"/>
    <property type="project" value="TreeGrafter"/>
</dbReference>
<keyword evidence="2 5" id="KW-0732">Signal</keyword>
<dbReference type="InterPro" id="IPR003591">
    <property type="entry name" value="Leu-rich_rpt_typical-subtyp"/>
</dbReference>
<feature type="signal peptide" evidence="5">
    <location>
        <begin position="1"/>
        <end position="24"/>
    </location>
</feature>
<dbReference type="PROSITE" id="PS51450">
    <property type="entry name" value="LRR"/>
    <property type="match status" value="2"/>
</dbReference>
<keyword evidence="8" id="KW-1185">Reference proteome</keyword>
<keyword evidence="4" id="KW-0812">Transmembrane</keyword>
<dbReference type="InterPro" id="IPR001611">
    <property type="entry name" value="Leu-rich_rpt"/>
</dbReference>
<keyword evidence="3" id="KW-0677">Repeat</keyword>
<dbReference type="InterPro" id="IPR050541">
    <property type="entry name" value="LRR_TM_domain-containing"/>
</dbReference>
<dbReference type="PANTHER" id="PTHR24369:SF210">
    <property type="entry name" value="CHAOPTIN-RELATED"/>
    <property type="match status" value="1"/>
</dbReference>
<evidence type="ECO:0000256" key="2">
    <source>
        <dbReference type="ARBA" id="ARBA00022729"/>
    </source>
</evidence>